<evidence type="ECO:0000313" key="3">
    <source>
        <dbReference type="Proteomes" id="UP001150062"/>
    </source>
</evidence>
<dbReference type="Gene3D" id="3.20.80.10">
    <property type="entry name" value="Regulatory factor, effector binding domain"/>
    <property type="match status" value="1"/>
</dbReference>
<keyword evidence="3" id="KW-1185">Reference proteome</keyword>
<keyword evidence="1" id="KW-0472">Membrane</keyword>
<name>A0ABQ8XLI1_9EUKA</name>
<dbReference type="Proteomes" id="UP001150062">
    <property type="component" value="Unassembled WGS sequence"/>
</dbReference>
<evidence type="ECO:0000256" key="1">
    <source>
        <dbReference type="SAM" id="Phobius"/>
    </source>
</evidence>
<dbReference type="EMBL" id="JAOAOG010000291">
    <property type="protein sequence ID" value="KAJ6232578.1"/>
    <property type="molecule type" value="Genomic_DNA"/>
</dbReference>
<dbReference type="PANTHER" id="PTHR15949:SF3">
    <property type="entry name" value="TESTIS-EXPRESSED PROTEIN 264"/>
    <property type="match status" value="1"/>
</dbReference>
<protein>
    <submittedName>
        <fullName evidence="2">Uncharacterized protein</fullName>
    </submittedName>
</protein>
<dbReference type="PANTHER" id="PTHR15949">
    <property type="entry name" value="TESTIS-EXPRESSED PROTEIN 264"/>
    <property type="match status" value="1"/>
</dbReference>
<keyword evidence="1" id="KW-0812">Transmembrane</keyword>
<comment type="caution">
    <text evidence="2">The sequence shown here is derived from an EMBL/GenBank/DDBJ whole genome shotgun (WGS) entry which is preliminary data.</text>
</comment>
<sequence length="205" mass="23858">MQSVFAIGIFAVTIFMFLRFLRVFEKLKILKSTHPTMHLIYEYYTGKYQNIVKVQDKIYNDLKKLKMDCTKGFGIYYDNPKEVPDTKKCRALAGCILPKRYWKNIEALEKYGFNIVKVKPFKTIQSTWQADRPLSIQVNVLKKIPQFITACKELGEKADVLMEICSGEIGKRAATITHLINRLPSDVFDVQFFESNKFFSNKKTD</sequence>
<keyword evidence="1" id="KW-1133">Transmembrane helix</keyword>
<evidence type="ECO:0000313" key="2">
    <source>
        <dbReference type="EMBL" id="KAJ6232578.1"/>
    </source>
</evidence>
<dbReference type="InterPro" id="IPR011256">
    <property type="entry name" value="Reg_factor_effector_dom_sf"/>
</dbReference>
<gene>
    <name evidence="2" type="ORF">M0813_04795</name>
</gene>
<proteinExistence type="predicted"/>
<accession>A0ABQ8XLI1</accession>
<reference evidence="2" key="1">
    <citation type="submission" date="2022-08" db="EMBL/GenBank/DDBJ databases">
        <title>Novel sulfate-reducing endosymbionts in the free-living metamonad Anaeramoeba.</title>
        <authorList>
            <person name="Jerlstrom-Hultqvist J."/>
            <person name="Cepicka I."/>
            <person name="Gallot-Lavallee L."/>
            <person name="Salas-Leiva D."/>
            <person name="Curtis B.A."/>
            <person name="Zahonova K."/>
            <person name="Pipaliya S."/>
            <person name="Dacks J."/>
            <person name="Roger A.J."/>
        </authorList>
    </citation>
    <scope>NUCLEOTIDE SEQUENCE</scope>
    <source>
        <strain evidence="2">Schooner1</strain>
    </source>
</reference>
<organism evidence="2 3">
    <name type="scientific">Anaeramoeba flamelloides</name>
    <dbReference type="NCBI Taxonomy" id="1746091"/>
    <lineage>
        <taxon>Eukaryota</taxon>
        <taxon>Metamonada</taxon>
        <taxon>Anaeramoebidae</taxon>
        <taxon>Anaeramoeba</taxon>
    </lineage>
</organism>
<feature type="transmembrane region" description="Helical" evidence="1">
    <location>
        <begin position="6"/>
        <end position="24"/>
    </location>
</feature>